<feature type="domain" description="Reverse transcriptase Ty1/copia-type" evidence="1">
    <location>
        <begin position="12"/>
        <end position="163"/>
    </location>
</feature>
<accession>A0A6A0A559</accession>
<gene>
    <name evidence="2" type="ORF">HaLaN_25879</name>
</gene>
<dbReference type="AlphaFoldDB" id="A0A6A0A559"/>
<dbReference type="EMBL" id="BLLF01003517">
    <property type="protein sequence ID" value="GFH27542.1"/>
    <property type="molecule type" value="Genomic_DNA"/>
</dbReference>
<evidence type="ECO:0000259" key="1">
    <source>
        <dbReference type="Pfam" id="PF07727"/>
    </source>
</evidence>
<keyword evidence="2" id="KW-0548">Nucleotidyltransferase</keyword>
<dbReference type="InterPro" id="IPR013103">
    <property type="entry name" value="RVT_2"/>
</dbReference>
<keyword evidence="2" id="KW-0695">RNA-directed DNA polymerase</keyword>
<evidence type="ECO:0000313" key="3">
    <source>
        <dbReference type="Proteomes" id="UP000485058"/>
    </source>
</evidence>
<reference evidence="2 3" key="1">
    <citation type="submission" date="2020-02" db="EMBL/GenBank/DDBJ databases">
        <title>Draft genome sequence of Haematococcus lacustris strain NIES-144.</title>
        <authorList>
            <person name="Morimoto D."/>
            <person name="Nakagawa S."/>
            <person name="Yoshida T."/>
            <person name="Sawayama S."/>
        </authorList>
    </citation>
    <scope>NUCLEOTIDE SEQUENCE [LARGE SCALE GENOMIC DNA]</scope>
    <source>
        <strain evidence="2 3">NIES-144</strain>
    </source>
</reference>
<keyword evidence="3" id="KW-1185">Reference proteome</keyword>
<dbReference type="Proteomes" id="UP000485058">
    <property type="component" value="Unassembled WGS sequence"/>
</dbReference>
<protein>
    <submittedName>
        <fullName evidence="2">Reverse transcriptase Ty1/copia-type domain-containing protein</fullName>
    </submittedName>
</protein>
<dbReference type="GO" id="GO:0003964">
    <property type="term" value="F:RNA-directed DNA polymerase activity"/>
    <property type="evidence" value="ECO:0007669"/>
    <property type="project" value="UniProtKB-KW"/>
</dbReference>
<organism evidence="2 3">
    <name type="scientific">Haematococcus lacustris</name>
    <name type="common">Green alga</name>
    <name type="synonym">Haematococcus pluvialis</name>
    <dbReference type="NCBI Taxonomy" id="44745"/>
    <lineage>
        <taxon>Eukaryota</taxon>
        <taxon>Viridiplantae</taxon>
        <taxon>Chlorophyta</taxon>
        <taxon>core chlorophytes</taxon>
        <taxon>Chlorophyceae</taxon>
        <taxon>CS clade</taxon>
        <taxon>Chlamydomonadales</taxon>
        <taxon>Haematococcaceae</taxon>
        <taxon>Haematococcus</taxon>
    </lineage>
</organism>
<evidence type="ECO:0000313" key="2">
    <source>
        <dbReference type="EMBL" id="GFH27542.1"/>
    </source>
</evidence>
<keyword evidence="2" id="KW-0808">Transferase</keyword>
<name>A0A6A0A559_HAELA</name>
<proteinExistence type="predicted"/>
<sequence length="245" mass="27194">MELEHLNVMTAFEEIYMQQPAGYEDGTARVCRLRRALYGLRQAPRAWHARLKAELEQLGFVASEADSCLFTMVRGSSKVLLAVYVDDCLLAVSKGDTATVAWVKEQLAAVFNIHQLGSAERFLITEISRDRAAGQLVLSQERYATSVVDRFGLADSKPRSVPLSTSEQLVKEGEVQPHMGGHSYAELSKHIDVLHHFVRERAARGEVVFKFCESEANVADGMTKALPRAKFEFCKAGMGMMPGMP</sequence>
<comment type="caution">
    <text evidence="2">The sequence shown here is derived from an EMBL/GenBank/DDBJ whole genome shotgun (WGS) entry which is preliminary data.</text>
</comment>
<dbReference type="Pfam" id="PF07727">
    <property type="entry name" value="RVT_2"/>
    <property type="match status" value="1"/>
</dbReference>